<reference evidence="1" key="1">
    <citation type="submission" date="2020-06" db="EMBL/GenBank/DDBJ databases">
        <title>Whole Genome Sequence of Bradyrhizobium sp. Strain 1S1.</title>
        <authorList>
            <person name="Bromfield E.S.P."/>
            <person name="Cloutier S."/>
        </authorList>
    </citation>
    <scope>NUCLEOTIDE SEQUENCE [LARGE SCALE GENOMIC DNA]</scope>
    <source>
        <strain evidence="1">1S1</strain>
    </source>
</reference>
<evidence type="ECO:0000313" key="3">
    <source>
        <dbReference type="Proteomes" id="UP001432046"/>
    </source>
</evidence>
<name>A0A973W842_9BRAD</name>
<sequence length="66" mass="7356">MPIAQHSQPEPPPHDLLALEAVRIRDAAKPLLPSLQRDAMLRKARLIETASHINDWLTSPGLRTPC</sequence>
<keyword evidence="3" id="KW-1185">Reference proteome</keyword>
<dbReference type="Proteomes" id="UP001432046">
    <property type="component" value="Chromosome"/>
</dbReference>
<dbReference type="EMBL" id="CP147711">
    <property type="protein sequence ID" value="WXC80749.1"/>
    <property type="molecule type" value="Genomic_DNA"/>
</dbReference>
<reference evidence="2" key="3">
    <citation type="submission" date="2024-03" db="EMBL/GenBank/DDBJ databases">
        <authorList>
            <person name="Bromfield E.S.P."/>
            <person name="Cloutier S."/>
        </authorList>
    </citation>
    <scope>NUCLEOTIDE SEQUENCE</scope>
    <source>
        <strain evidence="2">5S5</strain>
    </source>
</reference>
<dbReference type="RefSeq" id="WP_166202910.1">
    <property type="nucleotide sequence ID" value="NZ_CP088285.1"/>
</dbReference>
<protein>
    <submittedName>
        <fullName evidence="1">Uncharacterized protein</fullName>
    </submittedName>
</protein>
<dbReference type="EMBL" id="JAAOLE020000001">
    <property type="protein sequence ID" value="NVI49386.1"/>
    <property type="molecule type" value="Genomic_DNA"/>
</dbReference>
<accession>A0A973W842</accession>
<dbReference type="AlphaFoldDB" id="A0A973W842"/>
<evidence type="ECO:0000313" key="2">
    <source>
        <dbReference type="EMBL" id="WXC80749.1"/>
    </source>
</evidence>
<gene>
    <name evidence="1" type="ORF">HAP48_042435</name>
    <name evidence="2" type="ORF">WDK88_03605</name>
</gene>
<reference evidence="2" key="2">
    <citation type="journal article" date="2021" name="Int. J. Syst. Evol. Microbiol.">
        <title>Bradyrhizobium septentrionale sp. nov. (sv. septentrionale) and Bradyrhizobium quebecense sp. nov. (sv. septentrionale) associated with legumes native to Canada possess rearranged symbiosis genes and numerous insertion sequences.</title>
        <authorList>
            <person name="Bromfield E.S.P."/>
            <person name="Cloutier S."/>
        </authorList>
    </citation>
    <scope>NUCLEOTIDE SEQUENCE</scope>
    <source>
        <strain evidence="2">5S5</strain>
    </source>
</reference>
<evidence type="ECO:0000313" key="1">
    <source>
        <dbReference type="EMBL" id="NVI49386.1"/>
    </source>
</evidence>
<organism evidence="1">
    <name type="scientific">Bradyrhizobium septentrionale</name>
    <dbReference type="NCBI Taxonomy" id="1404411"/>
    <lineage>
        <taxon>Bacteria</taxon>
        <taxon>Pseudomonadati</taxon>
        <taxon>Pseudomonadota</taxon>
        <taxon>Alphaproteobacteria</taxon>
        <taxon>Hyphomicrobiales</taxon>
        <taxon>Nitrobacteraceae</taxon>
        <taxon>Bradyrhizobium</taxon>
    </lineage>
</organism>
<proteinExistence type="predicted"/>